<evidence type="ECO:0000256" key="1">
    <source>
        <dbReference type="SAM" id="MobiDB-lite"/>
    </source>
</evidence>
<feature type="compositionally biased region" description="Basic and acidic residues" evidence="1">
    <location>
        <begin position="57"/>
        <end position="82"/>
    </location>
</feature>
<proteinExistence type="predicted"/>
<gene>
    <name evidence="2" type="ORF">G2W53_041418</name>
</gene>
<comment type="caution">
    <text evidence="2">The sequence shown here is derived from an EMBL/GenBank/DDBJ whole genome shotgun (WGS) entry which is preliminary data.</text>
</comment>
<keyword evidence="3" id="KW-1185">Reference proteome</keyword>
<dbReference type="Proteomes" id="UP000634136">
    <property type="component" value="Unassembled WGS sequence"/>
</dbReference>
<feature type="compositionally biased region" description="Basic residues" evidence="1">
    <location>
        <begin position="83"/>
        <end position="98"/>
    </location>
</feature>
<evidence type="ECO:0000313" key="3">
    <source>
        <dbReference type="Proteomes" id="UP000634136"/>
    </source>
</evidence>
<evidence type="ECO:0000313" key="2">
    <source>
        <dbReference type="EMBL" id="KAF7802307.1"/>
    </source>
</evidence>
<reference evidence="2" key="1">
    <citation type="submission" date="2020-09" db="EMBL/GenBank/DDBJ databases">
        <title>Genome-Enabled Discovery of Anthraquinone Biosynthesis in Senna tora.</title>
        <authorList>
            <person name="Kang S.-H."/>
            <person name="Pandey R.P."/>
            <person name="Lee C.-M."/>
            <person name="Sim J.-S."/>
            <person name="Jeong J.-T."/>
            <person name="Choi B.-S."/>
            <person name="Jung M."/>
            <person name="Ginzburg D."/>
            <person name="Zhao K."/>
            <person name="Won S.Y."/>
            <person name="Oh T.-J."/>
            <person name="Yu Y."/>
            <person name="Kim N.-H."/>
            <person name="Lee O.R."/>
            <person name="Lee T.-H."/>
            <person name="Bashyal P."/>
            <person name="Kim T.-S."/>
            <person name="Lee W.-H."/>
            <person name="Kawkins C."/>
            <person name="Kim C.-K."/>
            <person name="Kim J.S."/>
            <person name="Ahn B.O."/>
            <person name="Rhee S.Y."/>
            <person name="Sohng J.K."/>
        </authorList>
    </citation>
    <scope>NUCLEOTIDE SEQUENCE</scope>
    <source>
        <tissue evidence="2">Leaf</tissue>
    </source>
</reference>
<protein>
    <submittedName>
        <fullName evidence="2">Uncharacterized protein</fullName>
    </submittedName>
</protein>
<dbReference type="AlphaFoldDB" id="A0A834SJZ4"/>
<dbReference type="EMBL" id="JAAIUW010000013">
    <property type="protein sequence ID" value="KAF7802307.1"/>
    <property type="molecule type" value="Genomic_DNA"/>
</dbReference>
<organism evidence="2 3">
    <name type="scientific">Senna tora</name>
    <dbReference type="NCBI Taxonomy" id="362788"/>
    <lineage>
        <taxon>Eukaryota</taxon>
        <taxon>Viridiplantae</taxon>
        <taxon>Streptophyta</taxon>
        <taxon>Embryophyta</taxon>
        <taxon>Tracheophyta</taxon>
        <taxon>Spermatophyta</taxon>
        <taxon>Magnoliopsida</taxon>
        <taxon>eudicotyledons</taxon>
        <taxon>Gunneridae</taxon>
        <taxon>Pentapetalae</taxon>
        <taxon>rosids</taxon>
        <taxon>fabids</taxon>
        <taxon>Fabales</taxon>
        <taxon>Fabaceae</taxon>
        <taxon>Caesalpinioideae</taxon>
        <taxon>Cassia clade</taxon>
        <taxon>Senna</taxon>
    </lineage>
</organism>
<sequence>MAKQGKDYREEVRQALAVTRTMLELTDANLEAVKDEVVFSRGCPGGGEEDSLGKIAQKHDKDLTKRRQHDLTHLPSDHEPHSRIKSTRIPKYNAKRSI</sequence>
<name>A0A834SJZ4_9FABA</name>
<feature type="region of interest" description="Disordered" evidence="1">
    <location>
        <begin position="43"/>
        <end position="98"/>
    </location>
</feature>
<accession>A0A834SJZ4</accession>